<dbReference type="AlphaFoldDB" id="A0A444MM25"/>
<sequence length="78" mass="9256">MDYKIKLADGKAHLVSITSAYFKSWQVWQVKFKDGKVAMLYKIGSEWMQRNEDFLEVEVLEIIGYTIDKIIYKRTISF</sequence>
<protein>
    <submittedName>
        <fullName evidence="1">Uncharacterized protein</fullName>
    </submittedName>
</protein>
<proteinExistence type="predicted"/>
<name>A0A444MM25_9SPHI</name>
<comment type="caution">
    <text evidence="1">The sequence shown here is derived from an EMBL/GenBank/DDBJ whole genome shotgun (WGS) entry which is preliminary data.</text>
</comment>
<organism evidence="1 2">
    <name type="scientific">Mucilaginibacter gilvus</name>
    <dbReference type="NCBI Taxonomy" id="2305909"/>
    <lineage>
        <taxon>Bacteria</taxon>
        <taxon>Pseudomonadati</taxon>
        <taxon>Bacteroidota</taxon>
        <taxon>Sphingobacteriia</taxon>
        <taxon>Sphingobacteriales</taxon>
        <taxon>Sphingobacteriaceae</taxon>
        <taxon>Mucilaginibacter</taxon>
    </lineage>
</organism>
<dbReference type="OrthoDB" id="771549at2"/>
<evidence type="ECO:0000313" key="2">
    <source>
        <dbReference type="Proteomes" id="UP000286701"/>
    </source>
</evidence>
<reference evidence="1 2" key="1">
    <citation type="submission" date="2019-01" db="EMBL/GenBank/DDBJ databases">
        <title>Mucilaginibacter antarcticum sp. nov., isolated from antarctic soil.</title>
        <authorList>
            <person name="Yan Y.-Q."/>
            <person name="Du Z.-J."/>
        </authorList>
    </citation>
    <scope>NUCLEOTIDE SEQUENCE [LARGE SCALE GENOMIC DNA]</scope>
    <source>
        <strain evidence="1 2">F01003</strain>
    </source>
</reference>
<evidence type="ECO:0000313" key="1">
    <source>
        <dbReference type="EMBL" id="RWY50357.1"/>
    </source>
</evidence>
<dbReference type="EMBL" id="SBIW01000007">
    <property type="protein sequence ID" value="RWY50357.1"/>
    <property type="molecule type" value="Genomic_DNA"/>
</dbReference>
<dbReference type="Proteomes" id="UP000286701">
    <property type="component" value="Unassembled WGS sequence"/>
</dbReference>
<keyword evidence="2" id="KW-1185">Reference proteome</keyword>
<accession>A0A444MM25</accession>
<gene>
    <name evidence="1" type="ORF">EPL05_16585</name>
</gene>
<dbReference type="RefSeq" id="WP_128535088.1">
    <property type="nucleotide sequence ID" value="NZ_SBIW01000007.1"/>
</dbReference>